<keyword evidence="1" id="KW-0812">Transmembrane</keyword>
<proteinExistence type="predicted"/>
<feature type="transmembrane region" description="Helical" evidence="1">
    <location>
        <begin position="421"/>
        <end position="445"/>
    </location>
</feature>
<reference evidence="2 3" key="1">
    <citation type="submission" date="2020-10" db="EMBL/GenBank/DDBJ databases">
        <title>Connecting structure to function with the recovery of over 1000 high-quality activated sludge metagenome-assembled genomes encoding full-length rRNA genes using long-read sequencing.</title>
        <authorList>
            <person name="Singleton C.M."/>
            <person name="Petriglieri F."/>
            <person name="Kristensen J.M."/>
            <person name="Kirkegaard R.H."/>
            <person name="Michaelsen T.Y."/>
            <person name="Andersen M.H."/>
            <person name="Karst S.M."/>
            <person name="Dueholm M.S."/>
            <person name="Nielsen P.H."/>
            <person name="Albertsen M."/>
        </authorList>
    </citation>
    <scope>NUCLEOTIDE SEQUENCE [LARGE SCALE GENOMIC DNA]</scope>
    <source>
        <strain evidence="2">Ribe_18-Q3-R11-54_MAXAC.273</strain>
    </source>
</reference>
<comment type="caution">
    <text evidence="2">The sequence shown here is derived from an EMBL/GenBank/DDBJ whole genome shotgun (WGS) entry which is preliminary data.</text>
</comment>
<feature type="transmembrane region" description="Helical" evidence="1">
    <location>
        <begin position="28"/>
        <end position="47"/>
    </location>
</feature>
<dbReference type="PANTHER" id="PTHR30354:SF25">
    <property type="entry name" value="INNER MEMBRANE PERMEASE YGBN"/>
    <property type="match status" value="1"/>
</dbReference>
<feature type="transmembrane region" description="Helical" evidence="1">
    <location>
        <begin position="177"/>
        <end position="201"/>
    </location>
</feature>
<feature type="transmembrane region" description="Helical" evidence="1">
    <location>
        <begin position="138"/>
        <end position="157"/>
    </location>
</feature>
<feature type="transmembrane region" description="Helical" evidence="1">
    <location>
        <begin position="334"/>
        <end position="352"/>
    </location>
</feature>
<dbReference type="NCBIfam" id="TIGR00791">
    <property type="entry name" value="gntP"/>
    <property type="match status" value="1"/>
</dbReference>
<feature type="transmembrane region" description="Helical" evidence="1">
    <location>
        <begin position="109"/>
        <end position="131"/>
    </location>
</feature>
<feature type="transmembrane region" description="Helical" evidence="1">
    <location>
        <begin position="385"/>
        <end position="409"/>
    </location>
</feature>
<dbReference type="EMBL" id="JADKGY010000008">
    <property type="protein sequence ID" value="MBK9982927.1"/>
    <property type="molecule type" value="Genomic_DNA"/>
</dbReference>
<feature type="transmembrane region" description="Helical" evidence="1">
    <location>
        <begin position="59"/>
        <end position="78"/>
    </location>
</feature>
<gene>
    <name evidence="2" type="ORF">IPP15_10990</name>
</gene>
<sequence>MNTELLLAVLAGIALLLVLILFVRLHAFLALLITSVTVGLLAGMNGAEIADTIQKGMASTLGFVATVVGLGAMFGSILEASGGAEAIAKSLISTNQTQRAPWTMMITGYIVSIPVFFDVGFIILIPLIYGLQRRSGKSILAFAIPLLAGLAVTHAFVPPTPGPVAVAGILGADLGTVILVGLLTGFPAAVVGGILWGKFISRRIFIAAPEIKDEENEMNVPPVWMFLMLIIIPLALIIANTIIERLVKSGVQNIDLLNKIFALIGHPFAALIIANLLAWYLLGIRRGMSREKLLEITTRSLTPVGMIILLIGAGGVFKQVLVDTGSGEMLARSMTSLGIPAFLFAFITAAIIRILQGSATVAMITSAGLTAPLLIGLGLREVQLASIVIAIASGATFMSHVNDSGFWLVKQYLGLTEKQTFHSWTVMTMLVGITGLIGAGLIYYLV</sequence>
<dbReference type="InterPro" id="IPR003474">
    <property type="entry name" value="Glcn_transporter"/>
</dbReference>
<feature type="transmembrane region" description="Helical" evidence="1">
    <location>
        <begin position="303"/>
        <end position="322"/>
    </location>
</feature>
<evidence type="ECO:0000313" key="2">
    <source>
        <dbReference type="EMBL" id="MBK9982927.1"/>
    </source>
</evidence>
<dbReference type="Pfam" id="PF02447">
    <property type="entry name" value="GntP_permease"/>
    <property type="match status" value="1"/>
</dbReference>
<organism evidence="2 3">
    <name type="scientific">Candidatus Opimibacter skivensis</name>
    <dbReference type="NCBI Taxonomy" id="2982028"/>
    <lineage>
        <taxon>Bacteria</taxon>
        <taxon>Pseudomonadati</taxon>
        <taxon>Bacteroidota</taxon>
        <taxon>Saprospiria</taxon>
        <taxon>Saprospirales</taxon>
        <taxon>Saprospiraceae</taxon>
        <taxon>Candidatus Opimibacter</taxon>
    </lineage>
</organism>
<accession>A0A9D7SVZ9</accession>
<feature type="transmembrane region" description="Helical" evidence="1">
    <location>
        <begin position="5"/>
        <end position="22"/>
    </location>
</feature>
<keyword evidence="1" id="KW-0472">Membrane</keyword>
<feature type="transmembrane region" description="Helical" evidence="1">
    <location>
        <begin position="222"/>
        <end position="243"/>
    </location>
</feature>
<dbReference type="PANTHER" id="PTHR30354">
    <property type="entry name" value="GNT FAMILY GLUCONATE TRANSPORTER"/>
    <property type="match status" value="1"/>
</dbReference>
<dbReference type="GO" id="GO:0015128">
    <property type="term" value="F:gluconate transmembrane transporter activity"/>
    <property type="evidence" value="ECO:0007669"/>
    <property type="project" value="InterPro"/>
</dbReference>
<protein>
    <submittedName>
        <fullName evidence="2">Gluconate transporter</fullName>
    </submittedName>
</protein>
<name>A0A9D7SVZ9_9BACT</name>
<feature type="transmembrane region" description="Helical" evidence="1">
    <location>
        <begin position="263"/>
        <end position="282"/>
    </location>
</feature>
<dbReference type="Proteomes" id="UP000808337">
    <property type="component" value="Unassembled WGS sequence"/>
</dbReference>
<evidence type="ECO:0000313" key="3">
    <source>
        <dbReference type="Proteomes" id="UP000808337"/>
    </source>
</evidence>
<dbReference type="GO" id="GO:0005886">
    <property type="term" value="C:plasma membrane"/>
    <property type="evidence" value="ECO:0007669"/>
    <property type="project" value="TreeGrafter"/>
</dbReference>
<evidence type="ECO:0000256" key="1">
    <source>
        <dbReference type="SAM" id="Phobius"/>
    </source>
</evidence>
<dbReference type="PIRSF" id="PIRSF002746">
    <property type="entry name" value="Gluconate_transporter"/>
    <property type="match status" value="1"/>
</dbReference>
<dbReference type="AlphaFoldDB" id="A0A9D7SVZ9"/>
<keyword evidence="1" id="KW-1133">Transmembrane helix</keyword>